<dbReference type="AlphaFoldDB" id="A0A251SHT2"/>
<protein>
    <submittedName>
        <fullName evidence="2">Uncharacterized protein</fullName>
    </submittedName>
</protein>
<keyword evidence="1" id="KW-0812">Transmembrane</keyword>
<dbReference type="InParanoid" id="A0A251SHT2"/>
<proteinExistence type="predicted"/>
<dbReference type="Proteomes" id="UP000215914">
    <property type="component" value="Chromosome 14"/>
</dbReference>
<evidence type="ECO:0000313" key="3">
    <source>
        <dbReference type="Proteomes" id="UP000215914"/>
    </source>
</evidence>
<evidence type="ECO:0000313" key="2">
    <source>
        <dbReference type="EMBL" id="OTF98082.1"/>
    </source>
</evidence>
<keyword evidence="1" id="KW-0472">Membrane</keyword>
<organism evidence="2 3">
    <name type="scientific">Helianthus annuus</name>
    <name type="common">Common sunflower</name>
    <dbReference type="NCBI Taxonomy" id="4232"/>
    <lineage>
        <taxon>Eukaryota</taxon>
        <taxon>Viridiplantae</taxon>
        <taxon>Streptophyta</taxon>
        <taxon>Embryophyta</taxon>
        <taxon>Tracheophyta</taxon>
        <taxon>Spermatophyta</taxon>
        <taxon>Magnoliopsida</taxon>
        <taxon>eudicotyledons</taxon>
        <taxon>Gunneridae</taxon>
        <taxon>Pentapetalae</taxon>
        <taxon>asterids</taxon>
        <taxon>campanulids</taxon>
        <taxon>Asterales</taxon>
        <taxon>Asteraceae</taxon>
        <taxon>Asteroideae</taxon>
        <taxon>Heliantheae alliance</taxon>
        <taxon>Heliantheae</taxon>
        <taxon>Helianthus</taxon>
    </lineage>
</organism>
<accession>A0A251SHT2</accession>
<dbReference type="EMBL" id="CM007903">
    <property type="protein sequence ID" value="OTF98082.1"/>
    <property type="molecule type" value="Genomic_DNA"/>
</dbReference>
<name>A0A251SHT2_HELAN</name>
<feature type="transmembrane region" description="Helical" evidence="1">
    <location>
        <begin position="76"/>
        <end position="96"/>
    </location>
</feature>
<keyword evidence="1" id="KW-1133">Transmembrane helix</keyword>
<keyword evidence="3" id="KW-1185">Reference proteome</keyword>
<sequence>MATTVAELGFRSESLIFRPEARVSMVGSTVPATQVGGFACVLKDINIRVMNIVFVDSSGYAIDILVIKSMDMMVQFWLREFCFGIGIQVIVGGFIVNKA</sequence>
<gene>
    <name evidence="2" type="ORF">HannXRQ_Chr14g0441721</name>
</gene>
<reference evidence="3" key="1">
    <citation type="journal article" date="2017" name="Nature">
        <title>The sunflower genome provides insights into oil metabolism, flowering and Asterid evolution.</title>
        <authorList>
            <person name="Badouin H."/>
            <person name="Gouzy J."/>
            <person name="Grassa C.J."/>
            <person name="Murat F."/>
            <person name="Staton S.E."/>
            <person name="Cottret L."/>
            <person name="Lelandais-Briere C."/>
            <person name="Owens G.L."/>
            <person name="Carrere S."/>
            <person name="Mayjonade B."/>
            <person name="Legrand L."/>
            <person name="Gill N."/>
            <person name="Kane N.C."/>
            <person name="Bowers J.E."/>
            <person name="Hubner S."/>
            <person name="Bellec A."/>
            <person name="Berard A."/>
            <person name="Berges H."/>
            <person name="Blanchet N."/>
            <person name="Boniface M.C."/>
            <person name="Brunel D."/>
            <person name="Catrice O."/>
            <person name="Chaidir N."/>
            <person name="Claudel C."/>
            <person name="Donnadieu C."/>
            <person name="Faraut T."/>
            <person name="Fievet G."/>
            <person name="Helmstetter N."/>
            <person name="King M."/>
            <person name="Knapp S.J."/>
            <person name="Lai Z."/>
            <person name="Le Paslier M.C."/>
            <person name="Lippi Y."/>
            <person name="Lorenzon L."/>
            <person name="Mandel J.R."/>
            <person name="Marage G."/>
            <person name="Marchand G."/>
            <person name="Marquand E."/>
            <person name="Bret-Mestries E."/>
            <person name="Morien E."/>
            <person name="Nambeesan S."/>
            <person name="Nguyen T."/>
            <person name="Pegot-Espagnet P."/>
            <person name="Pouilly N."/>
            <person name="Raftis F."/>
            <person name="Sallet E."/>
            <person name="Schiex T."/>
            <person name="Thomas J."/>
            <person name="Vandecasteele C."/>
            <person name="Vares D."/>
            <person name="Vear F."/>
            <person name="Vautrin S."/>
            <person name="Crespi M."/>
            <person name="Mangin B."/>
            <person name="Burke J.M."/>
            <person name="Salse J."/>
            <person name="Munos S."/>
            <person name="Vincourt P."/>
            <person name="Rieseberg L.H."/>
            <person name="Langlade N.B."/>
        </authorList>
    </citation>
    <scope>NUCLEOTIDE SEQUENCE [LARGE SCALE GENOMIC DNA]</scope>
    <source>
        <strain evidence="3">cv. SF193</strain>
    </source>
</reference>
<evidence type="ECO:0000256" key="1">
    <source>
        <dbReference type="SAM" id="Phobius"/>
    </source>
</evidence>